<gene>
    <name evidence="3" type="ORF">DMH04_48085</name>
</gene>
<feature type="transmembrane region" description="Helical" evidence="2">
    <location>
        <begin position="37"/>
        <end position="59"/>
    </location>
</feature>
<organism evidence="3 4">
    <name type="scientific">Kibdelosporangium aridum</name>
    <dbReference type="NCBI Taxonomy" id="2030"/>
    <lineage>
        <taxon>Bacteria</taxon>
        <taxon>Bacillati</taxon>
        <taxon>Actinomycetota</taxon>
        <taxon>Actinomycetes</taxon>
        <taxon>Pseudonocardiales</taxon>
        <taxon>Pseudonocardiaceae</taxon>
        <taxon>Kibdelosporangium</taxon>
    </lineage>
</organism>
<dbReference type="Proteomes" id="UP000287547">
    <property type="component" value="Unassembled WGS sequence"/>
</dbReference>
<comment type="caution">
    <text evidence="3">The sequence shown here is derived from an EMBL/GenBank/DDBJ whole genome shotgun (WGS) entry which is preliminary data.</text>
</comment>
<evidence type="ECO:0000313" key="3">
    <source>
        <dbReference type="EMBL" id="RSM67800.1"/>
    </source>
</evidence>
<evidence type="ECO:0000256" key="1">
    <source>
        <dbReference type="SAM" id="MobiDB-lite"/>
    </source>
</evidence>
<protein>
    <submittedName>
        <fullName evidence="3">Uncharacterized protein</fullName>
    </submittedName>
</protein>
<dbReference type="AlphaFoldDB" id="A0A428YJQ7"/>
<dbReference type="RefSeq" id="WP_037274349.1">
    <property type="nucleotide sequence ID" value="NZ_QHKI01000079.1"/>
</dbReference>
<keyword evidence="2" id="KW-0472">Membrane</keyword>
<accession>A0A428YJQ7</accession>
<sequence length="332" mass="34991">MSTEEMIKQAFERQAGRAGDHRKVLAEVRKATAKRRIGGWGIGLISIGVAAAVATPIVLSSAGQPNTAAPADPSVTTLPAAPVPPKPAEQAGEGVTVLQYQPGWLPDGAYEIGRLSAGDGALSRTWELPGGETNERRTVQLVLSQAPMPAEGRPVDINGIPGKLVTDSESATVAWLAEPGQRLAVTVPGKDNVGDVALRIARSVKPDGDAAFVWPLEFTWLPQNMQPSGFGVLGTGLKYVDVDASAHPLPETQGENGISVNVFTLRPPTSPPEGTPVTVRGKQGVVRSGMVYVEFELGRALRVSGPLSQEDLVRIADGIRIGPLNYPWIGTR</sequence>
<feature type="region of interest" description="Disordered" evidence="1">
    <location>
        <begin position="64"/>
        <end position="91"/>
    </location>
</feature>
<reference evidence="3 4" key="1">
    <citation type="submission" date="2018-05" db="EMBL/GenBank/DDBJ databases">
        <title>Evolution of GPA BGCs.</title>
        <authorList>
            <person name="Waglechner N."/>
            <person name="Wright G.D."/>
        </authorList>
    </citation>
    <scope>NUCLEOTIDE SEQUENCE [LARGE SCALE GENOMIC DNA]</scope>
    <source>
        <strain evidence="3 4">A82846</strain>
    </source>
</reference>
<evidence type="ECO:0000256" key="2">
    <source>
        <dbReference type="SAM" id="Phobius"/>
    </source>
</evidence>
<proteinExistence type="predicted"/>
<keyword evidence="2" id="KW-0812">Transmembrane</keyword>
<name>A0A428YJQ7_KIBAR</name>
<evidence type="ECO:0000313" key="4">
    <source>
        <dbReference type="Proteomes" id="UP000287547"/>
    </source>
</evidence>
<keyword evidence="2" id="KW-1133">Transmembrane helix</keyword>
<dbReference type="OrthoDB" id="3296958at2"/>
<dbReference type="EMBL" id="QHKI01000079">
    <property type="protein sequence ID" value="RSM67800.1"/>
    <property type="molecule type" value="Genomic_DNA"/>
</dbReference>